<accession>A0A9J6BX33</accession>
<proteinExistence type="predicted"/>
<name>A0A9J6BX33_POLVA</name>
<feature type="compositionally biased region" description="Basic and acidic residues" evidence="2">
    <location>
        <begin position="768"/>
        <end position="779"/>
    </location>
</feature>
<keyword evidence="4" id="KW-1185">Reference proteome</keyword>
<dbReference type="AlphaFoldDB" id="A0A9J6BX33"/>
<dbReference type="Proteomes" id="UP001107558">
    <property type="component" value="Chromosome 2"/>
</dbReference>
<reference evidence="3" key="1">
    <citation type="submission" date="2021-03" db="EMBL/GenBank/DDBJ databases">
        <title>Chromosome level genome of the anhydrobiotic midge Polypedilum vanderplanki.</title>
        <authorList>
            <person name="Yoshida Y."/>
            <person name="Kikawada T."/>
            <person name="Gusev O."/>
        </authorList>
    </citation>
    <scope>NUCLEOTIDE SEQUENCE</scope>
    <source>
        <strain evidence="3">NIAS01</strain>
        <tissue evidence="3">Whole body or cell culture</tissue>
    </source>
</reference>
<feature type="coiled-coil region" evidence="1">
    <location>
        <begin position="47"/>
        <end position="246"/>
    </location>
</feature>
<evidence type="ECO:0000313" key="4">
    <source>
        <dbReference type="Proteomes" id="UP001107558"/>
    </source>
</evidence>
<protein>
    <submittedName>
        <fullName evidence="3">Uncharacterized protein</fullName>
    </submittedName>
</protein>
<dbReference type="EMBL" id="JADBJN010000002">
    <property type="protein sequence ID" value="KAG5674439.1"/>
    <property type="molecule type" value="Genomic_DNA"/>
</dbReference>
<comment type="caution">
    <text evidence="3">The sequence shown here is derived from an EMBL/GenBank/DDBJ whole genome shotgun (WGS) entry which is preliminary data.</text>
</comment>
<evidence type="ECO:0000256" key="2">
    <source>
        <dbReference type="SAM" id="MobiDB-lite"/>
    </source>
</evidence>
<evidence type="ECO:0000256" key="1">
    <source>
        <dbReference type="SAM" id="Coils"/>
    </source>
</evidence>
<feature type="compositionally biased region" description="Polar residues" evidence="2">
    <location>
        <begin position="451"/>
        <end position="468"/>
    </location>
</feature>
<evidence type="ECO:0000313" key="3">
    <source>
        <dbReference type="EMBL" id="KAG5674439.1"/>
    </source>
</evidence>
<sequence length="779" mass="91091">MITKLIDAAVKTESLETEKSQFIKEIEEMRSSSHELKESVELINKKCSTLNEEIQEKSQIIEKHEQEKLKLINDLENTNALKTSISLELETIKNNQSTAITEYQAQLDKLQTNLEDRLLELSNLEAKYQHITKENKDLIGKVTSLNDFIDKQKSEMKELEMLNQLSENEQKKQNSKLREEELVNELNKSRNQTVNNDVEKLRSEFETISDQLINSLEDNAKLQQEFNEKVLKIQELQEKIDQHEKIDCQYKKIEEILKNNQEIVQIDETDDLIEMITKLIDAAVKTESLETEKSQFIKEIEEMRSSSHELKESVELINKKCSALNEEIQEKSQIIEKHEQEKLKLINELKNTNALKTSISLELETIKNNQSTAITEYQAQLDKLQTNLEDRLLELSNLEAKYQHITKENENLTKNMKIVNESLAQQTTENFNNAQIILDLHRKNKEMLTELQNYKDQPKKNVSPTQNRRSGENLENEAYALQRKQLQIESNHGTPVRAMKTNLDRKTRRQSVYDENRRLSTWELISSVETQTENVDDICACKENAEKIKELELEIRRKQIIINNNELMAKCNPLKVDLADIKMKYEREMRNNKLLKTSMESLEEELAKFRSQQHLTSQNLNLSSQYVAKTEYNKLFNEKISLEKKLNDAKRQRANSSEKENVGVNTSFNNIQSNDELDSLKKAHNELLRKYDMAKRLCNLRLDDLNTLRKELATKDDDIAVKDQEIMRMTNKYQEAKRICLLRMETIKSLRERLGEVPWTPLNPSEGFSHESDVTDKQA</sequence>
<gene>
    <name evidence="3" type="ORF">PVAND_004410</name>
</gene>
<organism evidence="3 4">
    <name type="scientific">Polypedilum vanderplanki</name>
    <name type="common">Sleeping chironomid midge</name>
    <dbReference type="NCBI Taxonomy" id="319348"/>
    <lineage>
        <taxon>Eukaryota</taxon>
        <taxon>Metazoa</taxon>
        <taxon>Ecdysozoa</taxon>
        <taxon>Arthropoda</taxon>
        <taxon>Hexapoda</taxon>
        <taxon>Insecta</taxon>
        <taxon>Pterygota</taxon>
        <taxon>Neoptera</taxon>
        <taxon>Endopterygota</taxon>
        <taxon>Diptera</taxon>
        <taxon>Nematocera</taxon>
        <taxon>Chironomoidea</taxon>
        <taxon>Chironomidae</taxon>
        <taxon>Chironominae</taxon>
        <taxon>Polypedilum</taxon>
        <taxon>Polypedilum</taxon>
    </lineage>
</organism>
<feature type="region of interest" description="Disordered" evidence="2">
    <location>
        <begin position="758"/>
        <end position="779"/>
    </location>
</feature>
<keyword evidence="1" id="KW-0175">Coiled coil</keyword>
<feature type="region of interest" description="Disordered" evidence="2">
    <location>
        <begin position="451"/>
        <end position="473"/>
    </location>
</feature>
<feature type="coiled-coil region" evidence="1">
    <location>
        <begin position="585"/>
        <end position="697"/>
    </location>
</feature>